<organism evidence="1 2">
    <name type="scientific">Racocetra fulgida</name>
    <dbReference type="NCBI Taxonomy" id="60492"/>
    <lineage>
        <taxon>Eukaryota</taxon>
        <taxon>Fungi</taxon>
        <taxon>Fungi incertae sedis</taxon>
        <taxon>Mucoromycota</taxon>
        <taxon>Glomeromycotina</taxon>
        <taxon>Glomeromycetes</taxon>
        <taxon>Diversisporales</taxon>
        <taxon>Gigasporaceae</taxon>
        <taxon>Racocetra</taxon>
    </lineage>
</organism>
<name>A0A9N9IQW6_9GLOM</name>
<feature type="non-terminal residue" evidence="1">
    <location>
        <position position="45"/>
    </location>
</feature>
<reference evidence="1" key="1">
    <citation type="submission" date="2021-06" db="EMBL/GenBank/DDBJ databases">
        <authorList>
            <person name="Kallberg Y."/>
            <person name="Tangrot J."/>
            <person name="Rosling A."/>
        </authorList>
    </citation>
    <scope>NUCLEOTIDE SEQUENCE</scope>
    <source>
        <strain evidence="1">IN212</strain>
    </source>
</reference>
<dbReference type="EMBL" id="CAJVPZ010033569">
    <property type="protein sequence ID" value="CAG8744720.1"/>
    <property type="molecule type" value="Genomic_DNA"/>
</dbReference>
<accession>A0A9N9IQW6</accession>
<dbReference type="AlphaFoldDB" id="A0A9N9IQW6"/>
<keyword evidence="2" id="KW-1185">Reference proteome</keyword>
<proteinExistence type="predicted"/>
<gene>
    <name evidence="1" type="ORF">RFULGI_LOCUS13139</name>
</gene>
<evidence type="ECO:0000313" key="1">
    <source>
        <dbReference type="EMBL" id="CAG8744720.1"/>
    </source>
</evidence>
<sequence length="45" mass="5381">IESPIKDANSVLMNNTRQLHIPKKLIQENNYNHLYNELIDLFEEK</sequence>
<feature type="non-terminal residue" evidence="1">
    <location>
        <position position="1"/>
    </location>
</feature>
<comment type="caution">
    <text evidence="1">The sequence shown here is derived from an EMBL/GenBank/DDBJ whole genome shotgun (WGS) entry which is preliminary data.</text>
</comment>
<protein>
    <submittedName>
        <fullName evidence="1">3930_t:CDS:1</fullName>
    </submittedName>
</protein>
<dbReference type="Proteomes" id="UP000789396">
    <property type="component" value="Unassembled WGS sequence"/>
</dbReference>
<evidence type="ECO:0000313" key="2">
    <source>
        <dbReference type="Proteomes" id="UP000789396"/>
    </source>
</evidence>